<reference evidence="1 2" key="1">
    <citation type="journal article" date="2014" name="World J. Microbiol. Biotechnol.">
        <title>Biodiversity and physiological characteristics of Antarctic and Arctic lichens-associated bacteria.</title>
        <authorList>
            <person name="Lee Y.M."/>
            <person name="Kim E.H."/>
            <person name="Lee H.K."/>
            <person name="Hong S.G."/>
        </authorList>
    </citation>
    <scope>NUCLEOTIDE SEQUENCE [LARGE SCALE GENOMIC DNA]</scope>
    <source>
        <strain evidence="1 2">PAMC 26569</strain>
    </source>
</reference>
<organism evidence="1 2">
    <name type="scientific">Lichenicola cladoniae</name>
    <dbReference type="NCBI Taxonomy" id="1484109"/>
    <lineage>
        <taxon>Bacteria</taxon>
        <taxon>Pseudomonadati</taxon>
        <taxon>Pseudomonadota</taxon>
        <taxon>Alphaproteobacteria</taxon>
        <taxon>Acetobacterales</taxon>
        <taxon>Acetobacteraceae</taxon>
        <taxon>Lichenicola</taxon>
    </lineage>
</organism>
<dbReference type="EMBL" id="CP053708">
    <property type="protein sequence ID" value="QKE89956.1"/>
    <property type="molecule type" value="Genomic_DNA"/>
</dbReference>
<dbReference type="Proteomes" id="UP000500767">
    <property type="component" value="Chromosome"/>
</dbReference>
<dbReference type="KEGG" id="lck:HN018_07775"/>
<protein>
    <submittedName>
        <fullName evidence="1">Uncharacterized protein</fullName>
    </submittedName>
</protein>
<sequence length="214" mass="23260">MPTGSSKLSDPNLELLLAQTRWGTGGVNARIKSSPNPDMYRALWAALPLYRMATPAFRKLVDQAIEGANRQSKWTIYPSSVLQAKHDMMASPTDYPFCLTPDEWKVNCTRQWGGKIDGNDYTPPNVYRDAGAIIAKTLFATFVGAAAIAVIPETALAGVMIAGVGGAALARSAAIAVSNTVAEGTFVSNNPITDAKQAEQWRKYSLENRRRKLR</sequence>
<dbReference type="AlphaFoldDB" id="A0A6M8HNQ8"/>
<proteinExistence type="predicted"/>
<dbReference type="RefSeq" id="WP_171835074.1">
    <property type="nucleotide sequence ID" value="NZ_CP053708.1"/>
</dbReference>
<evidence type="ECO:0000313" key="1">
    <source>
        <dbReference type="EMBL" id="QKE89956.1"/>
    </source>
</evidence>
<accession>A0A6M8HNQ8</accession>
<keyword evidence="2" id="KW-1185">Reference proteome</keyword>
<gene>
    <name evidence="1" type="ORF">HN018_07775</name>
</gene>
<evidence type="ECO:0000313" key="2">
    <source>
        <dbReference type="Proteomes" id="UP000500767"/>
    </source>
</evidence>
<name>A0A6M8HNQ8_9PROT</name>